<dbReference type="Proteomes" id="UP001199469">
    <property type="component" value="Unassembled WGS sequence"/>
</dbReference>
<comment type="caution">
    <text evidence="3">The sequence shown here is derived from an EMBL/GenBank/DDBJ whole genome shotgun (WGS) entry which is preliminary data.</text>
</comment>
<feature type="region of interest" description="Disordered" evidence="1">
    <location>
        <begin position="1"/>
        <end position="38"/>
    </location>
</feature>
<keyword evidence="4" id="KW-1185">Reference proteome</keyword>
<accession>A0ABS8P819</accession>
<keyword evidence="2" id="KW-0472">Membrane</keyword>
<sequence length="102" mass="11075">MGAPQRHEDAAPKSRPLRVVREDERAEPTPPPPERTPVTELLREYPDLMWLAVWGPVGVAALLFGVGSFLVYLVGMVATLVLTAALIAVCVAVFIGARGDRR</sequence>
<evidence type="ECO:0000256" key="2">
    <source>
        <dbReference type="SAM" id="Phobius"/>
    </source>
</evidence>
<dbReference type="EMBL" id="JAJNDB010000001">
    <property type="protein sequence ID" value="MCD2193556.1"/>
    <property type="molecule type" value="Genomic_DNA"/>
</dbReference>
<proteinExistence type="predicted"/>
<evidence type="ECO:0000256" key="1">
    <source>
        <dbReference type="SAM" id="MobiDB-lite"/>
    </source>
</evidence>
<gene>
    <name evidence="3" type="ORF">LQ327_09185</name>
</gene>
<evidence type="ECO:0000313" key="3">
    <source>
        <dbReference type="EMBL" id="MCD2193556.1"/>
    </source>
</evidence>
<keyword evidence="2" id="KW-0812">Transmembrane</keyword>
<protein>
    <submittedName>
        <fullName evidence="3">Uncharacterized protein</fullName>
    </submittedName>
</protein>
<evidence type="ECO:0000313" key="4">
    <source>
        <dbReference type="Proteomes" id="UP001199469"/>
    </source>
</evidence>
<feature type="compositionally biased region" description="Basic and acidic residues" evidence="1">
    <location>
        <begin position="1"/>
        <end position="12"/>
    </location>
</feature>
<feature type="transmembrane region" description="Helical" evidence="2">
    <location>
        <begin position="48"/>
        <end position="66"/>
    </location>
</feature>
<reference evidence="3 4" key="1">
    <citation type="submission" date="2021-11" db="EMBL/GenBank/DDBJ databases">
        <title>Draft genome sequence of Actinomycetospora sp. SF1 isolated from the rhizosphere soil.</title>
        <authorList>
            <person name="Duangmal K."/>
            <person name="Chantavorakit T."/>
        </authorList>
    </citation>
    <scope>NUCLEOTIDE SEQUENCE [LARGE SCALE GENOMIC DNA]</scope>
    <source>
        <strain evidence="3 4">TBRC 5722</strain>
    </source>
</reference>
<dbReference type="RefSeq" id="WP_230731811.1">
    <property type="nucleotide sequence ID" value="NZ_JAJNDB010000001.1"/>
</dbReference>
<keyword evidence="2" id="KW-1133">Transmembrane helix</keyword>
<name>A0ABS8P819_9PSEU</name>
<organism evidence="3 4">
    <name type="scientific">Actinomycetospora endophytica</name>
    <dbReference type="NCBI Taxonomy" id="2291215"/>
    <lineage>
        <taxon>Bacteria</taxon>
        <taxon>Bacillati</taxon>
        <taxon>Actinomycetota</taxon>
        <taxon>Actinomycetes</taxon>
        <taxon>Pseudonocardiales</taxon>
        <taxon>Pseudonocardiaceae</taxon>
        <taxon>Actinomycetospora</taxon>
    </lineage>
</organism>
<feature type="transmembrane region" description="Helical" evidence="2">
    <location>
        <begin position="72"/>
        <end position="97"/>
    </location>
</feature>